<protein>
    <recommendedName>
        <fullName evidence="5">General transcription and DNA repair factor IIH helicase subunit XPD</fullName>
        <ecNumber evidence="19">5.6.2.3</ecNumber>
    </recommendedName>
    <alternativeName>
        <fullName evidence="22">CXPD</fullName>
    </alternativeName>
    <alternativeName>
        <fullName evidence="23">DNA 5'-3' helicase XPD</fullName>
    </alternativeName>
    <alternativeName>
        <fullName evidence="21">DNA excision repair protein ERCC-2</fullName>
    </alternativeName>
    <alternativeName>
        <fullName evidence="24">DNA repair protein complementing XP-D cells</fullName>
    </alternativeName>
    <alternativeName>
        <fullName evidence="25">Xeroderma pigmentosum group D-complementing protein</fullName>
    </alternativeName>
</protein>
<dbReference type="PROSITE" id="PS01238">
    <property type="entry name" value="GDA1_CD39_NTPASE"/>
    <property type="match status" value="1"/>
</dbReference>
<dbReference type="FunFam" id="3.40.50.300:FF:000135">
    <property type="entry name" value="DNA repair helicase RAD3, putative"/>
    <property type="match status" value="1"/>
</dbReference>
<dbReference type="NCBIfam" id="TIGR00604">
    <property type="entry name" value="rad3"/>
    <property type="match status" value="1"/>
</dbReference>
<comment type="catalytic activity">
    <reaction evidence="20">
        <text>ATP + H2O = ADP + phosphate + H(+)</text>
        <dbReference type="Rhea" id="RHEA:13065"/>
        <dbReference type="ChEBI" id="CHEBI:15377"/>
        <dbReference type="ChEBI" id="CHEBI:15378"/>
        <dbReference type="ChEBI" id="CHEBI:30616"/>
        <dbReference type="ChEBI" id="CHEBI:43474"/>
        <dbReference type="ChEBI" id="CHEBI:456216"/>
        <dbReference type="EC" id="5.6.2.3"/>
    </reaction>
</comment>
<dbReference type="InterPro" id="IPR001945">
    <property type="entry name" value="RAD3/XPD"/>
</dbReference>
<dbReference type="InterPro" id="IPR027417">
    <property type="entry name" value="P-loop_NTPase"/>
</dbReference>
<evidence type="ECO:0000256" key="7">
    <source>
        <dbReference type="ARBA" id="ARBA00022723"/>
    </source>
</evidence>
<dbReference type="InterPro" id="IPR013020">
    <property type="entry name" value="Rad3/Chl1-like"/>
</dbReference>
<dbReference type="GO" id="GO:0016818">
    <property type="term" value="F:hydrolase activity, acting on acid anhydrides, in phosphorus-containing anhydrides"/>
    <property type="evidence" value="ECO:0007669"/>
    <property type="project" value="InterPro"/>
</dbReference>
<sequence>MKLNIDGLLVYMPYDFIYPEQYKYMQELKRGLDHKGHCVLEMPSGTGKTITLLSLIIAYMKRYPDQYNKLIYCSRTVPEIEKVMSEMKRLMAYYEKETKEKQKFIGIAMSSRKNLCIHPEVSQLRLGKEVDSACMNLTASYIREEAKTNRTIKTCSYYEQYDKNGREENIPYGIYNLEDMKIYGKTKHWCPYFLTRYILTHANVIVYSYHYLLDPKIAEIISKELPKTSIIVFDEAHNIDNVCIDSMSITLTRKILERAQANVESLKLIVQDNKLKDANRLKNEYENLVKGLREQAIQRETDVILTNPILPEHVLQENIPGNIRQAEHFLIFIKRFLEYMKTRMNIQHVVRESPPSFLKDLQVRVCIERKPLRFCSERLRSLLRTLETRDMHLYQPLILLCNFATIISTYTKGFTLIIEPFFDSKSTVYNPVLHFTCLDSSIAIKPVFDRFQSVIITSGTLSPIDMYPKILSFTPAIMETFTMTLTRPCILPMIVTRGNDQIAITSKFELREDQAVIRNYGILLIEMCTHVPDGIVCFFTSYMYMEHVVSTWYELGIIGQVQKYKLLFIETPDSVETSLALYNYQKACDNGRGAVLLSVARGKVSEGVDFDNHLGRCVIMFGIPYVYTQSRILQARLDYLRENFHIRENDFLTFDAMRHAAQCVGRVLRGKSDYGIMIFADKRFLRSDKRQKIPKWIQEYLTDSLANLSIEECVQIVKKWLKDMAQPLRQEDQLGISLLTEEHLRSNEILENLEQSSADANSSVTRTTASQQIIRNGDAGGVYVPKKVGNEEPDLHYGVVIDCGSSGSRLYIYIWPEHSGKANELLQIKQLLDKQGLPVVKRIEPGLSSMADTPMNATEYMKSLLDFAAEIIPPAKHSDTPLYILATAGLRFLTPNKQKQLLEDLFTDIERDYKFLIEKTHIQVITGQYEGIYSWIAINYVLGRFQLTNSQSKSKITDSSTQNSDKRPSTVGILDMGGASAQIAFEVSENTPMSGSEVAEFSLGHDDDQEAFKYKIYVTTFLGYGANKVYDKYIDRIMSIALNSSALNSSYIEINDADCLPRGYSTNITRNNITIKLTEINDADCLPRGYSTNITRNNITIKLTGEGDFKTCSKHLVMLLNLNATCLKKPCSFNGVYQPEINYNSQDFYGFSEFWYTMQDVLKLGGPYAQLTFLNASVNFCNSDWNNIQQWYKNKVYENTNLDRLMLQCFKSAWLYAFLHDGLKFPVNYQRLRSASLVNNNDVQWTLGAIIYKTRYFPLKAINQAKTTKYHLKTYTNSRTLFALFCLVLTLCILIFAPSKIRSFISRRTTLQSQSSEFNYRYELLTSFTSDDISTTGSYINVKGA</sequence>
<dbReference type="InterPro" id="IPR000407">
    <property type="entry name" value="GDA1_CD39_NTPase"/>
</dbReference>
<dbReference type="Gene3D" id="3.30.420.150">
    <property type="entry name" value="Exopolyphosphatase. Domain 2"/>
    <property type="match status" value="1"/>
</dbReference>
<evidence type="ECO:0000256" key="22">
    <source>
        <dbReference type="ARBA" id="ARBA00079246"/>
    </source>
</evidence>
<dbReference type="PANTHER" id="PTHR11472">
    <property type="entry name" value="DNA REPAIR DEAD HELICASE RAD3/XP-D SUBFAMILY MEMBER"/>
    <property type="match status" value="1"/>
</dbReference>
<reference evidence="32" key="1">
    <citation type="submission" date="2021-02" db="EMBL/GenBank/DDBJ databases">
        <authorList>
            <person name="Nowell W R."/>
        </authorList>
    </citation>
    <scope>NUCLEOTIDE SEQUENCE</scope>
</reference>
<dbReference type="EC" id="5.6.2.3" evidence="19"/>
<feature type="active site" description="Proton acceptor" evidence="26">
    <location>
        <position position="930"/>
    </location>
</feature>
<evidence type="ECO:0000256" key="24">
    <source>
        <dbReference type="ARBA" id="ARBA00081188"/>
    </source>
</evidence>
<evidence type="ECO:0000256" key="6">
    <source>
        <dbReference type="ARBA" id="ARBA00022485"/>
    </source>
</evidence>
<dbReference type="Pfam" id="PF06733">
    <property type="entry name" value="DEAD_2"/>
    <property type="match status" value="1"/>
</dbReference>
<dbReference type="FunFam" id="3.40.50.300:FF:000381">
    <property type="entry name" value="TFIIH basal transcription factor complex helicase subunit"/>
    <property type="match status" value="1"/>
</dbReference>
<keyword evidence="30" id="KW-0812">Transmembrane</keyword>
<dbReference type="InterPro" id="IPR014013">
    <property type="entry name" value="Helic_SF1/SF2_ATP-bd_DinG/Rad3"/>
</dbReference>
<feature type="domain" description="Helicase ATP-binding" evidence="31">
    <location>
        <begin position="7"/>
        <end position="285"/>
    </location>
</feature>
<evidence type="ECO:0000256" key="10">
    <source>
        <dbReference type="ARBA" id="ARBA00022801"/>
    </source>
</evidence>
<dbReference type="PROSITE" id="PS00690">
    <property type="entry name" value="DEAH_ATP_HELICASE"/>
    <property type="match status" value="1"/>
</dbReference>
<evidence type="ECO:0000256" key="12">
    <source>
        <dbReference type="ARBA" id="ARBA00022840"/>
    </source>
</evidence>
<dbReference type="InterPro" id="IPR010614">
    <property type="entry name" value="RAD3-like_helicase_DEAD"/>
</dbReference>
<dbReference type="Gene3D" id="3.40.50.300">
    <property type="entry name" value="P-loop containing nucleotide triphosphate hydrolases"/>
    <property type="match status" value="2"/>
</dbReference>
<keyword evidence="7" id="KW-0479">Metal-binding</keyword>
<dbReference type="GO" id="GO:0045951">
    <property type="term" value="P:positive regulation of mitotic recombination"/>
    <property type="evidence" value="ECO:0007669"/>
    <property type="project" value="TreeGrafter"/>
</dbReference>
<dbReference type="InterPro" id="IPR010643">
    <property type="entry name" value="HBB"/>
</dbReference>
<evidence type="ECO:0000256" key="17">
    <source>
        <dbReference type="ARBA" id="ARBA00023235"/>
    </source>
</evidence>
<dbReference type="PANTHER" id="PTHR11472:SF1">
    <property type="entry name" value="GENERAL TRANSCRIPTION AND DNA REPAIR FACTOR IIH HELICASE SUBUNIT XPD"/>
    <property type="match status" value="1"/>
</dbReference>
<proteinExistence type="inferred from homology"/>
<dbReference type="GO" id="GO:0006289">
    <property type="term" value="P:nucleotide-excision repair"/>
    <property type="evidence" value="ECO:0007669"/>
    <property type="project" value="InterPro"/>
</dbReference>
<evidence type="ECO:0000256" key="2">
    <source>
        <dbReference type="ARBA" id="ARBA00004123"/>
    </source>
</evidence>
<dbReference type="Pfam" id="PF13307">
    <property type="entry name" value="Helicase_C_2"/>
    <property type="match status" value="1"/>
</dbReference>
<dbReference type="GO" id="GO:0005634">
    <property type="term" value="C:nucleus"/>
    <property type="evidence" value="ECO:0007669"/>
    <property type="project" value="UniProtKB-SubCell"/>
</dbReference>
<keyword evidence="30" id="KW-1133">Transmembrane helix</keyword>
<evidence type="ECO:0000256" key="11">
    <source>
        <dbReference type="ARBA" id="ARBA00022806"/>
    </source>
</evidence>
<keyword evidence="8 27" id="KW-0547">Nucleotide-binding</keyword>
<keyword evidence="11" id="KW-0347">Helicase</keyword>
<dbReference type="SMART" id="SM00487">
    <property type="entry name" value="DEXDc"/>
    <property type="match status" value="1"/>
</dbReference>
<evidence type="ECO:0000256" key="27">
    <source>
        <dbReference type="PIRSR" id="PIRSR600407-2"/>
    </source>
</evidence>
<keyword evidence="14" id="KW-0411">Iron-sulfur</keyword>
<dbReference type="GO" id="GO:0005524">
    <property type="term" value="F:ATP binding"/>
    <property type="evidence" value="ECO:0007669"/>
    <property type="project" value="UniProtKB-KW"/>
</dbReference>
<evidence type="ECO:0000256" key="26">
    <source>
        <dbReference type="PIRSR" id="PIRSR600407-1"/>
    </source>
</evidence>
<keyword evidence="29" id="KW-0175">Coiled coil</keyword>
<dbReference type="PRINTS" id="PR00852">
    <property type="entry name" value="XRODRMPGMNTD"/>
</dbReference>
<dbReference type="Pfam" id="PF06777">
    <property type="entry name" value="HBB"/>
    <property type="match status" value="1"/>
</dbReference>
<comment type="caution">
    <text evidence="32">The sequence shown here is derived from an EMBL/GenBank/DDBJ whole genome shotgun (WGS) entry which is preliminary data.</text>
</comment>
<evidence type="ECO:0000256" key="1">
    <source>
        <dbReference type="ARBA" id="ARBA00001966"/>
    </source>
</evidence>
<evidence type="ECO:0000256" key="4">
    <source>
        <dbReference type="ARBA" id="ARBA00009283"/>
    </source>
</evidence>
<dbReference type="EMBL" id="CAJNOE010000915">
    <property type="protein sequence ID" value="CAF1357906.1"/>
    <property type="molecule type" value="Genomic_DNA"/>
</dbReference>
<evidence type="ECO:0000259" key="31">
    <source>
        <dbReference type="PROSITE" id="PS51193"/>
    </source>
</evidence>
<evidence type="ECO:0000256" key="29">
    <source>
        <dbReference type="SAM" id="Coils"/>
    </source>
</evidence>
<keyword evidence="15" id="KW-0238">DNA-binding</keyword>
<dbReference type="FunFam" id="3.40.50.300:FF:000128">
    <property type="entry name" value="Putative DNA repair helicase RAD3"/>
    <property type="match status" value="1"/>
</dbReference>
<keyword evidence="18" id="KW-0539">Nucleus</keyword>
<comment type="similarity">
    <text evidence="4 28">Belongs to the GDA1/CD39 NTPase family.</text>
</comment>
<keyword evidence="17" id="KW-0413">Isomerase</keyword>
<dbReference type="GO" id="GO:0003684">
    <property type="term" value="F:damaged DNA binding"/>
    <property type="evidence" value="ECO:0007669"/>
    <property type="project" value="TreeGrafter"/>
</dbReference>
<evidence type="ECO:0000256" key="15">
    <source>
        <dbReference type="ARBA" id="ARBA00023125"/>
    </source>
</evidence>
<keyword evidence="6" id="KW-0004">4Fe-4S</keyword>
<evidence type="ECO:0000256" key="3">
    <source>
        <dbReference type="ARBA" id="ARBA00009146"/>
    </source>
</evidence>
<name>A0A815HSI8_9BILA</name>
<evidence type="ECO:0000256" key="13">
    <source>
        <dbReference type="ARBA" id="ARBA00023004"/>
    </source>
</evidence>
<dbReference type="Pfam" id="PF01150">
    <property type="entry name" value="GDA1_CD39"/>
    <property type="match status" value="1"/>
</dbReference>
<comment type="similarity">
    <text evidence="3">Belongs to the helicase family. RAD3/XPD subfamily.</text>
</comment>
<accession>A0A815HSI8</accession>
<evidence type="ECO:0000256" key="8">
    <source>
        <dbReference type="ARBA" id="ARBA00022741"/>
    </source>
</evidence>
<dbReference type="InterPro" id="IPR006555">
    <property type="entry name" value="ATP-dep_Helicase_C"/>
</dbReference>
<evidence type="ECO:0000256" key="21">
    <source>
        <dbReference type="ARBA" id="ARBA00078828"/>
    </source>
</evidence>
<evidence type="ECO:0000256" key="19">
    <source>
        <dbReference type="ARBA" id="ARBA00044969"/>
    </source>
</evidence>
<dbReference type="Gene3D" id="3.30.420.40">
    <property type="match status" value="1"/>
</dbReference>
<evidence type="ECO:0000256" key="14">
    <source>
        <dbReference type="ARBA" id="ARBA00023014"/>
    </source>
</evidence>
<evidence type="ECO:0000313" key="33">
    <source>
        <dbReference type="Proteomes" id="UP000663860"/>
    </source>
</evidence>
<dbReference type="InterPro" id="IPR006554">
    <property type="entry name" value="Helicase-like_DEXD_c2"/>
</dbReference>
<evidence type="ECO:0000256" key="23">
    <source>
        <dbReference type="ARBA" id="ARBA00081072"/>
    </source>
</evidence>
<keyword evidence="12 27" id="KW-0067">ATP-binding</keyword>
<dbReference type="InterPro" id="IPR014001">
    <property type="entry name" value="Helicase_ATP-bd"/>
</dbReference>
<feature type="binding site" evidence="27">
    <location>
        <begin position="978"/>
        <end position="982"/>
    </location>
    <ligand>
        <name>ATP</name>
        <dbReference type="ChEBI" id="CHEBI:30616"/>
    </ligand>
</feature>
<dbReference type="SMART" id="SM00488">
    <property type="entry name" value="DEXDc2"/>
    <property type="match status" value="1"/>
</dbReference>
<dbReference type="PROSITE" id="PS51193">
    <property type="entry name" value="HELICASE_ATP_BIND_2"/>
    <property type="match status" value="1"/>
</dbReference>
<evidence type="ECO:0000256" key="25">
    <source>
        <dbReference type="ARBA" id="ARBA00082576"/>
    </source>
</evidence>
<keyword evidence="30" id="KW-0472">Membrane</keyword>
<dbReference type="Proteomes" id="UP000663860">
    <property type="component" value="Unassembled WGS sequence"/>
</dbReference>
<keyword evidence="10 28" id="KW-0378">Hydrolase</keyword>
<keyword evidence="16" id="KW-0234">DNA repair</keyword>
<evidence type="ECO:0000256" key="9">
    <source>
        <dbReference type="ARBA" id="ARBA00022763"/>
    </source>
</evidence>
<dbReference type="InterPro" id="IPR045028">
    <property type="entry name" value="DinG/Rad3-like"/>
</dbReference>
<dbReference type="GO" id="GO:0051539">
    <property type="term" value="F:4 iron, 4 sulfur cluster binding"/>
    <property type="evidence" value="ECO:0007669"/>
    <property type="project" value="UniProtKB-KW"/>
</dbReference>
<evidence type="ECO:0000313" key="32">
    <source>
        <dbReference type="EMBL" id="CAF1357906.1"/>
    </source>
</evidence>
<dbReference type="GO" id="GO:0043139">
    <property type="term" value="F:5'-3' DNA helicase activity"/>
    <property type="evidence" value="ECO:0007669"/>
    <property type="project" value="UniProtKB-EC"/>
</dbReference>
<evidence type="ECO:0000256" key="18">
    <source>
        <dbReference type="ARBA" id="ARBA00023242"/>
    </source>
</evidence>
<keyword evidence="13" id="KW-0408">Iron</keyword>
<comment type="cofactor">
    <cofactor evidence="1">
        <name>[4Fe-4S] cluster</name>
        <dbReference type="ChEBI" id="CHEBI:49883"/>
    </cofactor>
</comment>
<evidence type="ECO:0000256" key="30">
    <source>
        <dbReference type="SAM" id="Phobius"/>
    </source>
</evidence>
<feature type="coiled-coil region" evidence="29">
    <location>
        <begin position="256"/>
        <end position="298"/>
    </location>
</feature>
<evidence type="ECO:0000256" key="5">
    <source>
        <dbReference type="ARBA" id="ARBA00014344"/>
    </source>
</evidence>
<dbReference type="GO" id="GO:0035315">
    <property type="term" value="P:hair cell differentiation"/>
    <property type="evidence" value="ECO:0007669"/>
    <property type="project" value="UniProtKB-ARBA"/>
</dbReference>
<dbReference type="GO" id="GO:0046872">
    <property type="term" value="F:metal ion binding"/>
    <property type="evidence" value="ECO:0007669"/>
    <property type="project" value="UniProtKB-KW"/>
</dbReference>
<dbReference type="CDD" id="cd18788">
    <property type="entry name" value="SF2_C_XPD"/>
    <property type="match status" value="1"/>
</dbReference>
<keyword evidence="9" id="KW-0227">DNA damage</keyword>
<gene>
    <name evidence="32" type="ORF">IZO911_LOCUS37145</name>
</gene>
<dbReference type="SUPFAM" id="SSF52540">
    <property type="entry name" value="P-loop containing nucleoside triphosphate hydrolases"/>
    <property type="match status" value="1"/>
</dbReference>
<feature type="transmembrane region" description="Helical" evidence="30">
    <location>
        <begin position="1281"/>
        <end position="1298"/>
    </location>
</feature>
<dbReference type="SMART" id="SM00491">
    <property type="entry name" value="HELICc2"/>
    <property type="match status" value="1"/>
</dbReference>
<evidence type="ECO:0000256" key="16">
    <source>
        <dbReference type="ARBA" id="ARBA00023204"/>
    </source>
</evidence>
<dbReference type="InterPro" id="IPR002464">
    <property type="entry name" value="DNA/RNA_helicase_DEAH_CS"/>
</dbReference>
<evidence type="ECO:0000256" key="20">
    <source>
        <dbReference type="ARBA" id="ARBA00048954"/>
    </source>
</evidence>
<organism evidence="32 33">
    <name type="scientific">Adineta steineri</name>
    <dbReference type="NCBI Taxonomy" id="433720"/>
    <lineage>
        <taxon>Eukaryota</taxon>
        <taxon>Metazoa</taxon>
        <taxon>Spiralia</taxon>
        <taxon>Gnathifera</taxon>
        <taxon>Rotifera</taxon>
        <taxon>Eurotatoria</taxon>
        <taxon>Bdelloidea</taxon>
        <taxon>Adinetida</taxon>
        <taxon>Adinetidae</taxon>
        <taxon>Adineta</taxon>
    </lineage>
</organism>
<evidence type="ECO:0000256" key="28">
    <source>
        <dbReference type="RuleBase" id="RU003833"/>
    </source>
</evidence>
<comment type="subcellular location">
    <subcellularLocation>
        <location evidence="2">Nucleus</location>
    </subcellularLocation>
</comment>
<dbReference type="GO" id="GO:0006366">
    <property type="term" value="P:transcription by RNA polymerase II"/>
    <property type="evidence" value="ECO:0007669"/>
    <property type="project" value="TreeGrafter"/>
</dbReference>